<reference evidence="2" key="1">
    <citation type="submission" date="2020-08" db="EMBL/GenBank/DDBJ databases">
        <title>Plant Genome Project.</title>
        <authorList>
            <person name="Zhang R.-G."/>
        </authorList>
    </citation>
    <scope>NUCLEOTIDE SEQUENCE</scope>
    <source>
        <strain evidence="2">WSP0</strain>
        <tissue evidence="2">Leaf</tissue>
    </source>
</reference>
<dbReference type="InterPro" id="IPR036047">
    <property type="entry name" value="F-box-like_dom_sf"/>
</dbReference>
<dbReference type="Pfam" id="PF24758">
    <property type="entry name" value="LRR_At5g56370"/>
    <property type="match status" value="1"/>
</dbReference>
<dbReference type="SUPFAM" id="SSF52047">
    <property type="entry name" value="RNI-like"/>
    <property type="match status" value="1"/>
</dbReference>
<dbReference type="PROSITE" id="PS50181">
    <property type="entry name" value="FBOX"/>
    <property type="match status" value="1"/>
</dbReference>
<dbReference type="PANTHER" id="PTHR31639">
    <property type="entry name" value="F-BOX PROTEIN-LIKE"/>
    <property type="match status" value="1"/>
</dbReference>
<dbReference type="Gene3D" id="3.80.10.10">
    <property type="entry name" value="Ribonuclease Inhibitor"/>
    <property type="match status" value="1"/>
</dbReference>
<evidence type="ECO:0000313" key="3">
    <source>
        <dbReference type="Proteomes" id="UP000823749"/>
    </source>
</evidence>
<dbReference type="Pfam" id="PF00646">
    <property type="entry name" value="F-box"/>
    <property type="match status" value="1"/>
</dbReference>
<dbReference type="Proteomes" id="UP000823749">
    <property type="component" value="Chromosome 9"/>
</dbReference>
<accession>A0AAV6J0N0</accession>
<dbReference type="EMBL" id="JACTNZ010000009">
    <property type="protein sequence ID" value="KAG5532605.1"/>
    <property type="molecule type" value="Genomic_DNA"/>
</dbReference>
<dbReference type="PANTHER" id="PTHR31639:SF237">
    <property type="entry name" value="F-BOX DOMAIN-CONTAINING PROTEIN"/>
    <property type="match status" value="1"/>
</dbReference>
<keyword evidence="3" id="KW-1185">Reference proteome</keyword>
<comment type="caution">
    <text evidence="2">The sequence shown here is derived from an EMBL/GenBank/DDBJ whole genome shotgun (WGS) entry which is preliminary data.</text>
</comment>
<sequence>MIQEVDGDDNGHIDSDKVLENLKEAFSLNQDQFQDQNLLWIPPNCGSAPLHWLLTADGGLRRLPTRFTLLKSLTFHTMMFSDVVVISCTLLLIQSCPNLTKLNIRFCPTMNTFEEPVVNYLEAPACMDQRMKTGLRLLRIDFNSGLRSCSRKVASSFFCEIKFSFTSMFRSTMARSRFGRKDIISDLPRNIVESILERMPVRDAARTSILSSKWRYFWTTISQLVLDDQFFQETVRIQPIVQLELAKAVEKILLLRSGPIQKFVLCLPVLPFNGRSDIDHWLLFLSRNGIKDFTLDNSINTPYEMHSCVYSCRELTRLKLINCIVKLPRELSGFQNVVELHFTRVAFGNNMLRTLLSRSGLLQKLSITVCSGIGHLIINAPNLRELVIICNSETDSLSFVNTAELRVCMIAMFKKTASLGGKTPSLVEFLAGLPRVSDLFLDSFFLEVRRCLILDLVHL</sequence>
<protein>
    <recommendedName>
        <fullName evidence="1">F-box domain-containing protein</fullName>
    </recommendedName>
</protein>
<evidence type="ECO:0000259" key="1">
    <source>
        <dbReference type="PROSITE" id="PS50181"/>
    </source>
</evidence>
<dbReference type="InterPro" id="IPR032675">
    <property type="entry name" value="LRR_dom_sf"/>
</dbReference>
<dbReference type="AlphaFoldDB" id="A0AAV6J0N0"/>
<dbReference type="SUPFAM" id="SSF81383">
    <property type="entry name" value="F-box domain"/>
    <property type="match status" value="1"/>
</dbReference>
<dbReference type="InterPro" id="IPR001810">
    <property type="entry name" value="F-box_dom"/>
</dbReference>
<gene>
    <name evidence="2" type="ORF">RHGRI_027036</name>
</gene>
<dbReference type="InterPro" id="IPR055411">
    <property type="entry name" value="LRR_FXL15/At3g58940/PEG3-like"/>
</dbReference>
<feature type="domain" description="F-box" evidence="1">
    <location>
        <begin position="181"/>
        <end position="234"/>
    </location>
</feature>
<proteinExistence type="predicted"/>
<evidence type="ECO:0000313" key="2">
    <source>
        <dbReference type="EMBL" id="KAG5532605.1"/>
    </source>
</evidence>
<name>A0AAV6J0N0_9ERIC</name>
<organism evidence="2 3">
    <name type="scientific">Rhododendron griersonianum</name>
    <dbReference type="NCBI Taxonomy" id="479676"/>
    <lineage>
        <taxon>Eukaryota</taxon>
        <taxon>Viridiplantae</taxon>
        <taxon>Streptophyta</taxon>
        <taxon>Embryophyta</taxon>
        <taxon>Tracheophyta</taxon>
        <taxon>Spermatophyta</taxon>
        <taxon>Magnoliopsida</taxon>
        <taxon>eudicotyledons</taxon>
        <taxon>Gunneridae</taxon>
        <taxon>Pentapetalae</taxon>
        <taxon>asterids</taxon>
        <taxon>Ericales</taxon>
        <taxon>Ericaceae</taxon>
        <taxon>Ericoideae</taxon>
        <taxon>Rhodoreae</taxon>
        <taxon>Rhododendron</taxon>
    </lineage>
</organism>